<dbReference type="AlphaFoldDB" id="X1HJ60"/>
<protein>
    <submittedName>
        <fullName evidence="1">Uncharacterized protein</fullName>
    </submittedName>
</protein>
<gene>
    <name evidence="1" type="ORF">S03H2_43330</name>
</gene>
<dbReference type="EMBL" id="BARU01027022">
    <property type="protein sequence ID" value="GAH69497.1"/>
    <property type="molecule type" value="Genomic_DNA"/>
</dbReference>
<comment type="caution">
    <text evidence="1">The sequence shown here is derived from an EMBL/GenBank/DDBJ whole genome shotgun (WGS) entry which is preliminary data.</text>
</comment>
<feature type="non-terminal residue" evidence="1">
    <location>
        <position position="75"/>
    </location>
</feature>
<accession>X1HJ60</accession>
<evidence type="ECO:0000313" key="1">
    <source>
        <dbReference type="EMBL" id="GAH69497.1"/>
    </source>
</evidence>
<name>X1HJ60_9ZZZZ</name>
<organism evidence="1">
    <name type="scientific">marine sediment metagenome</name>
    <dbReference type="NCBI Taxonomy" id="412755"/>
    <lineage>
        <taxon>unclassified sequences</taxon>
        <taxon>metagenomes</taxon>
        <taxon>ecological metagenomes</taxon>
    </lineage>
</organism>
<reference evidence="1" key="1">
    <citation type="journal article" date="2014" name="Front. Microbiol.">
        <title>High frequency of phylogenetically diverse reductive dehalogenase-homologous genes in deep subseafloor sedimentary metagenomes.</title>
        <authorList>
            <person name="Kawai M."/>
            <person name="Futagami T."/>
            <person name="Toyoda A."/>
            <person name="Takaki Y."/>
            <person name="Nishi S."/>
            <person name="Hori S."/>
            <person name="Arai W."/>
            <person name="Tsubouchi T."/>
            <person name="Morono Y."/>
            <person name="Uchiyama I."/>
            <person name="Ito T."/>
            <person name="Fujiyama A."/>
            <person name="Inagaki F."/>
            <person name="Takami H."/>
        </authorList>
    </citation>
    <scope>NUCLEOTIDE SEQUENCE</scope>
    <source>
        <strain evidence="1">Expedition CK06-06</strain>
    </source>
</reference>
<sequence length="75" mass="8480">MKINYPSRSKFLEDCVEAIAKNKNALLQRIPISITFSSGGYNGEIRVTIEKKDHISFQADWVSSDPSRLPVRIKA</sequence>
<proteinExistence type="predicted"/>